<keyword evidence="1 7" id="KW-1003">Cell membrane</keyword>
<keyword evidence="6 7" id="KW-0472">Membrane</keyword>
<dbReference type="Pfam" id="PF22145">
    <property type="entry name" value="GtfA_EBD"/>
    <property type="match status" value="1"/>
</dbReference>
<dbReference type="InterPro" id="IPR054396">
    <property type="entry name" value="GtfA_EBD"/>
</dbReference>
<feature type="binding site" evidence="7">
    <location>
        <position position="241"/>
    </location>
    <ligand>
        <name>N-acetyl-D-glucosamine</name>
        <dbReference type="ChEBI" id="CHEBI:506227"/>
    </ligand>
</feature>
<accession>A0ABS0TA92</accession>
<feature type="binding site" evidence="7">
    <location>
        <begin position="383"/>
        <end position="384"/>
    </location>
    <ligand>
        <name>UDP</name>
        <dbReference type="ChEBI" id="CHEBI:58223"/>
    </ligand>
</feature>
<evidence type="ECO:0000256" key="5">
    <source>
        <dbReference type="ARBA" id="ARBA00022741"/>
    </source>
</evidence>
<evidence type="ECO:0000256" key="6">
    <source>
        <dbReference type="ARBA" id="ARBA00023136"/>
    </source>
</evidence>
<dbReference type="RefSeq" id="WP_198618372.1">
    <property type="nucleotide sequence ID" value="NZ_JABANU010000020.1"/>
</dbReference>
<protein>
    <recommendedName>
        <fullName evidence="7">UDP-N-acetylglucosamine--peptide N-acetylglucosaminyltransferase GtfA subunit</fullName>
        <ecNumber evidence="7">2.4.1.-</ecNumber>
    </recommendedName>
    <alternativeName>
        <fullName evidence="7">Glycosyltransferase GtfA</fullName>
    </alternativeName>
</protein>
<evidence type="ECO:0000256" key="4">
    <source>
        <dbReference type="ARBA" id="ARBA00022679"/>
    </source>
</evidence>
<evidence type="ECO:0000313" key="10">
    <source>
        <dbReference type="EMBL" id="MBI5975597.1"/>
    </source>
</evidence>
<keyword evidence="3 7" id="KW-0328">Glycosyltransferase</keyword>
<dbReference type="PANTHER" id="PTHR12526">
    <property type="entry name" value="GLYCOSYLTRANSFERASE"/>
    <property type="match status" value="1"/>
</dbReference>
<dbReference type="InterPro" id="IPR001296">
    <property type="entry name" value="Glyco_trans_1"/>
</dbReference>
<reference evidence="10 11" key="1">
    <citation type="submission" date="2020-04" db="EMBL/GenBank/DDBJ databases">
        <title>Staphylococcus species from domestic dog.</title>
        <authorList>
            <person name="Paterson G.K."/>
        </authorList>
    </citation>
    <scope>NUCLEOTIDE SEQUENCE [LARGE SCALE GENOMIC DNA]</scope>
    <source>
        <strain evidence="10 11">H16/1A</strain>
    </source>
</reference>
<feature type="binding site" evidence="7">
    <location>
        <begin position="16"/>
        <end position="19"/>
    </location>
    <ligand>
        <name>UDP</name>
        <dbReference type="ChEBI" id="CHEBI:58223"/>
    </ligand>
</feature>
<keyword evidence="5 7" id="KW-0547">Nucleotide-binding</keyword>
<proteinExistence type="inferred from homology"/>
<dbReference type="Pfam" id="PF00534">
    <property type="entry name" value="Glycos_transf_1"/>
    <property type="match status" value="1"/>
</dbReference>
<evidence type="ECO:0000256" key="1">
    <source>
        <dbReference type="ARBA" id="ARBA00022475"/>
    </source>
</evidence>
<comment type="pathway">
    <text evidence="7">Protein modification; protein glycosylation.</text>
</comment>
<gene>
    <name evidence="7 10" type="primary">gtfA</name>
    <name evidence="10" type="ORF">HHH54_08305</name>
</gene>
<comment type="catalytic activity">
    <reaction evidence="7">
        <text>L-seryl-[protein] + UDP-N-acetyl-alpha-D-glucosamine = 3-O-[N-acetyl-alpha-D-glucosaminyl]-L-seryl-[protein] + UDP + H(+)</text>
        <dbReference type="Rhea" id="RHEA:59872"/>
        <dbReference type="Rhea" id="RHEA-COMP:9863"/>
        <dbReference type="Rhea" id="RHEA-COMP:15471"/>
        <dbReference type="ChEBI" id="CHEBI:15378"/>
        <dbReference type="ChEBI" id="CHEBI:29999"/>
        <dbReference type="ChEBI" id="CHEBI:57705"/>
        <dbReference type="ChEBI" id="CHEBI:58223"/>
        <dbReference type="ChEBI" id="CHEBI:143279"/>
    </reaction>
</comment>
<keyword evidence="2 7" id="KW-0963">Cytoplasm</keyword>
<dbReference type="EMBL" id="JABANU010000020">
    <property type="protein sequence ID" value="MBI5975597.1"/>
    <property type="molecule type" value="Genomic_DNA"/>
</dbReference>
<sequence length="502" mass="58389">MTIYNINFGIGWASSGVEYAQAYRATLLRGLNVPMKFVFLDFISAENIQTLTSHIGFQDDEVIWLYQYFTDIPIAPTTYTIDDLKQTVAEPIQREEQSGKVRRLFLQDDRTFITCYLKDEDQDVVDRAEFVIDGQLIRKDYYSYVRTFSEYYAPIDNQAKLFMRQYYNEDGTIAYNEYIDGETHVYAFDDMKLYSKEAFVAYFMQQLHLTSEDIVIFDRASKVGQAMLQNTGDSKVGVVVHAEHYSKHATDDETVLWNNYYEYEFSHAKDIDFFITATDKQNQTLLAQFQKYAGIRPRIFTIPVGSVPELKYPKPKRRAYSMVTASRLASEKHVDWLVRAAILAKQRVPKLSFDIYGEGGEKEKIRQIIEENDASSYIHLRGHVKLDEIYKHYKLFVSASTSEGFGLTLMEAVGSGLGMIGFDVDYGNPTFIQHRGNGYLIPIDQQRDRHDEIIERYAEHIIQFFNKGPRRPHHTSYKIAKPYLTQHIQNKWKKLIEEVQHG</sequence>
<evidence type="ECO:0000256" key="7">
    <source>
        <dbReference type="HAMAP-Rule" id="MF_01472"/>
    </source>
</evidence>
<evidence type="ECO:0000256" key="2">
    <source>
        <dbReference type="ARBA" id="ARBA00022490"/>
    </source>
</evidence>
<evidence type="ECO:0000256" key="3">
    <source>
        <dbReference type="ARBA" id="ARBA00022676"/>
    </source>
</evidence>
<comment type="subcellular location">
    <subcellularLocation>
        <location evidence="7">Cytoplasm</location>
    </subcellularLocation>
    <subcellularLocation>
        <location evidence="7">Cell membrane</location>
        <topology evidence="7">Peripheral membrane protein</topology>
    </subcellularLocation>
    <text evidence="7">Cell membrane association requires GtfB.</text>
</comment>
<dbReference type="Gene3D" id="3.40.50.2000">
    <property type="entry name" value="Glycogen Phosphorylase B"/>
    <property type="match status" value="2"/>
</dbReference>
<feature type="binding site" evidence="7">
    <location>
        <begin position="403"/>
        <end position="406"/>
    </location>
    <ligand>
        <name>N-acetyl-D-glucosamine</name>
        <dbReference type="ChEBI" id="CHEBI:506227"/>
    </ligand>
</feature>
<dbReference type="Proteomes" id="UP000751852">
    <property type="component" value="Unassembled WGS sequence"/>
</dbReference>
<dbReference type="NCBIfam" id="TIGR02918">
    <property type="entry name" value="accessory Sec system glycosyltransferase GtfA"/>
    <property type="match status" value="1"/>
</dbReference>
<name>A0ABS0TA92_9STAP</name>
<dbReference type="EC" id="2.4.1.-" evidence="7"/>
<dbReference type="CDD" id="cd04949">
    <property type="entry name" value="GT4_GtfA-like"/>
    <property type="match status" value="1"/>
</dbReference>
<comment type="function">
    <text evidence="7">Required for polymorphic O-glycosylation of the serine-rich repeat protein in this bacteria. Catalyzes the first step in glycosylation by transferring N-acetylglucosamine from UDP-GlcNAc to serine residues in the substrate protein. Part of the accessory SecA2/SecY2 system specifically required to export serine-rich repeat cell wall proteins usually encoded upstream in the same operon.</text>
</comment>
<evidence type="ECO:0000259" key="9">
    <source>
        <dbReference type="Pfam" id="PF22145"/>
    </source>
</evidence>
<evidence type="ECO:0000313" key="11">
    <source>
        <dbReference type="Proteomes" id="UP000751852"/>
    </source>
</evidence>
<comment type="caution">
    <text evidence="10">The sequence shown here is derived from an EMBL/GenBank/DDBJ whole genome shotgun (WGS) entry which is preliminary data.</text>
</comment>
<comment type="similarity">
    <text evidence="7">Belongs to the glycosyltransferase group 1 family. Glycosyltransferase 4 subfamily.</text>
</comment>
<dbReference type="HAMAP" id="MF_01472">
    <property type="entry name" value="GtfA"/>
    <property type="match status" value="1"/>
</dbReference>
<organism evidence="10 11">
    <name type="scientific">Staphylococcus canis</name>
    <dbReference type="NCBI Taxonomy" id="2724942"/>
    <lineage>
        <taxon>Bacteria</taxon>
        <taxon>Bacillati</taxon>
        <taxon>Bacillota</taxon>
        <taxon>Bacilli</taxon>
        <taxon>Bacillales</taxon>
        <taxon>Staphylococcaceae</taxon>
        <taxon>Staphylococcus</taxon>
    </lineage>
</organism>
<dbReference type="InterPro" id="IPR014267">
    <property type="entry name" value="GtfA"/>
</dbReference>
<dbReference type="SUPFAM" id="SSF53756">
    <property type="entry name" value="UDP-Glycosyltransferase/glycogen phosphorylase"/>
    <property type="match status" value="1"/>
</dbReference>
<evidence type="ECO:0000259" key="8">
    <source>
        <dbReference type="Pfam" id="PF00534"/>
    </source>
</evidence>
<keyword evidence="4 7" id="KW-0808">Transferase</keyword>
<dbReference type="PANTHER" id="PTHR12526:SF629">
    <property type="entry name" value="TEICHURONIC ACID BIOSYNTHESIS GLYCOSYLTRANSFERASE TUAH-RELATED"/>
    <property type="match status" value="1"/>
</dbReference>
<feature type="domain" description="Glycosyl transferase family 1" evidence="8">
    <location>
        <begin position="322"/>
        <end position="454"/>
    </location>
</feature>
<comment type="subunit">
    <text evidence="7">Forms a heterotetramer with 2 subunits each of GtfA and GtfB. Part of the accessory SecA2/SecY2 protein translocation apparatus.</text>
</comment>
<keyword evidence="11" id="KW-1185">Reference proteome</keyword>
<feature type="domain" description="GtfA extended beta-sheet meander" evidence="9">
    <location>
        <begin position="95"/>
        <end position="190"/>
    </location>
</feature>